<dbReference type="PANTHER" id="PTHR43787:SF3">
    <property type="entry name" value="ARYLSULFATASE REGULATORY PROTEIN"/>
    <property type="match status" value="1"/>
</dbReference>
<accession>A0A368XYN9</accession>
<evidence type="ECO:0000256" key="1">
    <source>
        <dbReference type="ARBA" id="ARBA00001966"/>
    </source>
</evidence>
<evidence type="ECO:0000256" key="4">
    <source>
        <dbReference type="ARBA" id="ARBA00022723"/>
    </source>
</evidence>
<dbReference type="Pfam" id="PF04055">
    <property type="entry name" value="Radical_SAM"/>
    <property type="match status" value="1"/>
</dbReference>
<reference evidence="8 9" key="1">
    <citation type="submission" date="2018-07" db="EMBL/GenBank/DDBJ databases">
        <title>Genomic Encyclopedia of Type Strains, Phase IV (KMG-IV): sequencing the most valuable type-strain genomes for metagenomic binning, comparative biology and taxonomic classification.</title>
        <authorList>
            <person name="Goeker M."/>
        </authorList>
    </citation>
    <scope>NUCLEOTIDE SEQUENCE [LARGE SCALE GENOMIC DNA]</scope>
    <source>
        <strain evidence="8 9">DSM 27696</strain>
    </source>
</reference>
<comment type="cofactor">
    <cofactor evidence="1">
        <name>[4Fe-4S] cluster</name>
        <dbReference type="ChEBI" id="CHEBI:49883"/>
    </cofactor>
</comment>
<dbReference type="SUPFAM" id="SSF102114">
    <property type="entry name" value="Radical SAM enzymes"/>
    <property type="match status" value="1"/>
</dbReference>
<name>A0A368XYN9_9BACI</name>
<dbReference type="InterPro" id="IPR007197">
    <property type="entry name" value="rSAM"/>
</dbReference>
<dbReference type="Gene3D" id="3.20.20.70">
    <property type="entry name" value="Aldolase class I"/>
    <property type="match status" value="1"/>
</dbReference>
<keyword evidence="2" id="KW-0004">4Fe-4S</keyword>
<evidence type="ECO:0000259" key="7">
    <source>
        <dbReference type="Pfam" id="PF04055"/>
    </source>
</evidence>
<evidence type="ECO:0000313" key="8">
    <source>
        <dbReference type="EMBL" id="RCW73103.1"/>
    </source>
</evidence>
<dbReference type="RefSeq" id="WP_114352209.1">
    <property type="nucleotide sequence ID" value="NZ_QPJJ01000004.1"/>
</dbReference>
<dbReference type="InterPro" id="IPR013785">
    <property type="entry name" value="Aldolase_TIM"/>
</dbReference>
<evidence type="ECO:0000256" key="3">
    <source>
        <dbReference type="ARBA" id="ARBA00022691"/>
    </source>
</evidence>
<proteinExistence type="predicted"/>
<keyword evidence="5" id="KW-0408">Iron</keyword>
<dbReference type="SFLD" id="SFLDS00029">
    <property type="entry name" value="Radical_SAM"/>
    <property type="match status" value="1"/>
</dbReference>
<feature type="domain" description="Radical SAM core" evidence="7">
    <location>
        <begin position="112"/>
        <end position="260"/>
    </location>
</feature>
<dbReference type="AlphaFoldDB" id="A0A368XYN9"/>
<keyword evidence="9" id="KW-1185">Reference proteome</keyword>
<keyword evidence="4" id="KW-0479">Metal-binding</keyword>
<dbReference type="GO" id="GO:0051539">
    <property type="term" value="F:4 iron, 4 sulfur cluster binding"/>
    <property type="evidence" value="ECO:0007669"/>
    <property type="project" value="UniProtKB-KW"/>
</dbReference>
<dbReference type="NCBIfam" id="TIGR04085">
    <property type="entry name" value="rSAM_more_4Fe4S"/>
    <property type="match status" value="1"/>
</dbReference>
<dbReference type="UniPathway" id="UPA00782"/>
<dbReference type="GO" id="GO:0003824">
    <property type="term" value="F:catalytic activity"/>
    <property type="evidence" value="ECO:0007669"/>
    <property type="project" value="InterPro"/>
</dbReference>
<dbReference type="Proteomes" id="UP000252585">
    <property type="component" value="Unassembled WGS sequence"/>
</dbReference>
<evidence type="ECO:0000256" key="2">
    <source>
        <dbReference type="ARBA" id="ARBA00022485"/>
    </source>
</evidence>
<dbReference type="InterPro" id="IPR058240">
    <property type="entry name" value="rSAM_sf"/>
</dbReference>
<gene>
    <name evidence="8" type="ORF">DFR57_104101</name>
</gene>
<dbReference type="InterPro" id="IPR023885">
    <property type="entry name" value="4Fe4S-binding_SPASM_dom"/>
</dbReference>
<keyword evidence="6" id="KW-0411">Iron-sulfur</keyword>
<dbReference type="CDD" id="cd01335">
    <property type="entry name" value="Radical_SAM"/>
    <property type="match status" value="1"/>
</dbReference>
<dbReference type="PANTHER" id="PTHR43787">
    <property type="entry name" value="FEMO COFACTOR BIOSYNTHESIS PROTEIN NIFB-RELATED"/>
    <property type="match status" value="1"/>
</dbReference>
<dbReference type="SFLD" id="SFLDG01067">
    <property type="entry name" value="SPASM/twitch_domain_containing"/>
    <property type="match status" value="1"/>
</dbReference>
<organism evidence="8 9">
    <name type="scientific">Saliterribacillus persicus</name>
    <dbReference type="NCBI Taxonomy" id="930114"/>
    <lineage>
        <taxon>Bacteria</taxon>
        <taxon>Bacillati</taxon>
        <taxon>Bacillota</taxon>
        <taxon>Bacilli</taxon>
        <taxon>Bacillales</taxon>
        <taxon>Bacillaceae</taxon>
        <taxon>Saliterribacillus</taxon>
    </lineage>
</organism>
<dbReference type="EMBL" id="QPJJ01000004">
    <property type="protein sequence ID" value="RCW73103.1"/>
    <property type="molecule type" value="Genomic_DNA"/>
</dbReference>
<dbReference type="OrthoDB" id="9808591at2"/>
<protein>
    <recommendedName>
        <fullName evidence="7">Radical SAM core domain-containing protein</fullName>
    </recommendedName>
</protein>
<comment type="caution">
    <text evidence="8">The sequence shown here is derived from an EMBL/GenBank/DDBJ whole genome shotgun (WGS) entry which is preliminary data.</text>
</comment>
<evidence type="ECO:0000256" key="5">
    <source>
        <dbReference type="ARBA" id="ARBA00023004"/>
    </source>
</evidence>
<evidence type="ECO:0000313" key="9">
    <source>
        <dbReference type="Proteomes" id="UP000252585"/>
    </source>
</evidence>
<dbReference type="GO" id="GO:0046872">
    <property type="term" value="F:metal ion binding"/>
    <property type="evidence" value="ECO:0007669"/>
    <property type="project" value="UniProtKB-KW"/>
</dbReference>
<sequence length="454" mass="51436">MVERKLNTRRSGFNISDDEWSFSKFNVFSKGDDGTLLLYNSYTGAFGGIPKEEEMNVKKILKEGYFGKPKGIVNDLISGGMLVKKGVDENNRAELLRQTLDRSDYLHLILMPSEECNFRCVYCYENFPRGKMEESVIKGVITLIKSRISKLNHLTISWFGGEPLSEPEVIYEITDSIMDEIKKHNITFNANTTTNGYHLTPNLCKQLLKRGINIHNITLDGLEKDHDMARRLKGGEGTFNVIINNLIQLKNTNLNFKINIRCNFTQNTDINGYILYLNKLFSNDNRFNVFFRPVGKWGGPNDANLEVCEGREAGRMMLDADMMAINNNLPVALLQESLSPLGSVCYASKPNSFTIGADGTVYKCTVALESDFNKIGKLQPDGILDLDFDKLALWVISGSSEDNICKNCFFRPSCHGDSCPLVRIESGKRPCPKEKEHIKNTLKIMWKQHTMYNN</sequence>
<keyword evidence="3" id="KW-0949">S-adenosyl-L-methionine</keyword>
<evidence type="ECO:0000256" key="6">
    <source>
        <dbReference type="ARBA" id="ARBA00023014"/>
    </source>
</evidence>